<dbReference type="AlphaFoldDB" id="A0A4P6JNY4"/>
<gene>
    <name evidence="2" type="ORF">EPA93_13120</name>
</gene>
<dbReference type="InterPro" id="IPR000182">
    <property type="entry name" value="GNAT_dom"/>
</dbReference>
<dbReference type="Proteomes" id="UP000290365">
    <property type="component" value="Chromosome"/>
</dbReference>
<protein>
    <submittedName>
        <fullName evidence="2">N-acetyltransferase</fullName>
    </submittedName>
</protein>
<dbReference type="SUPFAM" id="SSF55729">
    <property type="entry name" value="Acyl-CoA N-acyltransferases (Nat)"/>
    <property type="match status" value="1"/>
</dbReference>
<dbReference type="PROSITE" id="PS51186">
    <property type="entry name" value="GNAT"/>
    <property type="match status" value="1"/>
</dbReference>
<organism evidence="2 3">
    <name type="scientific">Ktedonosporobacter rubrisoli</name>
    <dbReference type="NCBI Taxonomy" id="2509675"/>
    <lineage>
        <taxon>Bacteria</taxon>
        <taxon>Bacillati</taxon>
        <taxon>Chloroflexota</taxon>
        <taxon>Ktedonobacteria</taxon>
        <taxon>Ktedonobacterales</taxon>
        <taxon>Ktedonosporobacteraceae</taxon>
        <taxon>Ktedonosporobacter</taxon>
    </lineage>
</organism>
<keyword evidence="2" id="KW-0808">Transferase</keyword>
<accession>A0A4P6JNY4</accession>
<reference evidence="2 3" key="1">
    <citation type="submission" date="2019-01" db="EMBL/GenBank/DDBJ databases">
        <title>Ktedonosporobacter rubrisoli SCAWS-G2.</title>
        <authorList>
            <person name="Huang Y."/>
            <person name="Yan B."/>
        </authorList>
    </citation>
    <scope>NUCLEOTIDE SEQUENCE [LARGE SCALE GENOMIC DNA]</scope>
    <source>
        <strain evidence="2 3">SCAWS-G2</strain>
    </source>
</reference>
<feature type="domain" description="N-acetyltransferase" evidence="1">
    <location>
        <begin position="141"/>
        <end position="280"/>
    </location>
</feature>
<dbReference type="Pfam" id="PF00583">
    <property type="entry name" value="Acetyltransf_1"/>
    <property type="match status" value="1"/>
</dbReference>
<dbReference type="EMBL" id="CP035758">
    <property type="protein sequence ID" value="QBD76893.1"/>
    <property type="molecule type" value="Genomic_DNA"/>
</dbReference>
<sequence>MKASGLGGLLTTMSQTLQNIDPASIATTIDASLIAYKSWLCTSAGGQLHQEPGLLWAESSLVNSVLSTNLPQEELSTAIKRIRDHFALRKQNFQWHVGPASQPTNYRDALLAHGLRHDEDEPGMALDLQTLREDIPLASNLTIRPVTNHELLEQWLRVWLFPVPEESVRQIIAAHASLQIDSASPLQFYLGLLDGKPVATVCLFYDGRVAGIHYVVTLQEVRRQGIGGAMTLMAARQAQTNGYRVAVLTASPFGINIYRRLGFREYCTCSTYEWNWQEKP</sequence>
<proteinExistence type="predicted"/>
<evidence type="ECO:0000313" key="3">
    <source>
        <dbReference type="Proteomes" id="UP000290365"/>
    </source>
</evidence>
<evidence type="ECO:0000259" key="1">
    <source>
        <dbReference type="PROSITE" id="PS51186"/>
    </source>
</evidence>
<keyword evidence="3" id="KW-1185">Reference proteome</keyword>
<name>A0A4P6JNY4_KTERU</name>
<dbReference type="Gene3D" id="3.40.630.30">
    <property type="match status" value="1"/>
</dbReference>
<dbReference type="GO" id="GO:0016747">
    <property type="term" value="F:acyltransferase activity, transferring groups other than amino-acyl groups"/>
    <property type="evidence" value="ECO:0007669"/>
    <property type="project" value="InterPro"/>
</dbReference>
<evidence type="ECO:0000313" key="2">
    <source>
        <dbReference type="EMBL" id="QBD76893.1"/>
    </source>
</evidence>
<dbReference type="InterPro" id="IPR016181">
    <property type="entry name" value="Acyl_CoA_acyltransferase"/>
</dbReference>
<dbReference type="CDD" id="cd04301">
    <property type="entry name" value="NAT_SF"/>
    <property type="match status" value="1"/>
</dbReference>
<dbReference type="OrthoDB" id="9807582at2"/>
<dbReference type="KEGG" id="kbs:EPA93_13120"/>
<dbReference type="RefSeq" id="WP_129887957.1">
    <property type="nucleotide sequence ID" value="NZ_CP035758.1"/>
</dbReference>